<comment type="caution">
    <text evidence="1">The sequence shown here is derived from an EMBL/GenBank/DDBJ whole genome shotgun (WGS) entry which is preliminary data.</text>
</comment>
<proteinExistence type="predicted"/>
<gene>
    <name evidence="1" type="ORF">PPRIM_AZ9-3.1.T1020024</name>
</gene>
<dbReference type="Proteomes" id="UP000688137">
    <property type="component" value="Unassembled WGS sequence"/>
</dbReference>
<protein>
    <submittedName>
        <fullName evidence="1">Uncharacterized protein</fullName>
    </submittedName>
</protein>
<dbReference type="EMBL" id="CAJJDM010000105">
    <property type="protein sequence ID" value="CAD8096642.1"/>
    <property type="molecule type" value="Genomic_DNA"/>
</dbReference>
<sequence length="101" mass="12574">METMKASTQLPLICCQCQKEYKKQYYKQLAFWKYPLINLIEFLVQYQYTCIQKKIIYFNVVMIYYLQARQLDLTQKEELELKFMNNSEQIINRQEHRLRMR</sequence>
<evidence type="ECO:0000313" key="1">
    <source>
        <dbReference type="EMBL" id="CAD8096642.1"/>
    </source>
</evidence>
<organism evidence="1 2">
    <name type="scientific">Paramecium primaurelia</name>
    <dbReference type="NCBI Taxonomy" id="5886"/>
    <lineage>
        <taxon>Eukaryota</taxon>
        <taxon>Sar</taxon>
        <taxon>Alveolata</taxon>
        <taxon>Ciliophora</taxon>
        <taxon>Intramacronucleata</taxon>
        <taxon>Oligohymenophorea</taxon>
        <taxon>Peniculida</taxon>
        <taxon>Parameciidae</taxon>
        <taxon>Paramecium</taxon>
    </lineage>
</organism>
<name>A0A8S1NW71_PARPR</name>
<evidence type="ECO:0000313" key="2">
    <source>
        <dbReference type="Proteomes" id="UP000688137"/>
    </source>
</evidence>
<reference evidence="1" key="1">
    <citation type="submission" date="2021-01" db="EMBL/GenBank/DDBJ databases">
        <authorList>
            <consortium name="Genoscope - CEA"/>
            <person name="William W."/>
        </authorList>
    </citation>
    <scope>NUCLEOTIDE SEQUENCE</scope>
</reference>
<keyword evidence="2" id="KW-1185">Reference proteome</keyword>
<accession>A0A8S1NW71</accession>
<dbReference type="AlphaFoldDB" id="A0A8S1NW71"/>